<evidence type="ECO:0000313" key="2">
    <source>
        <dbReference type="Proteomes" id="UP000282378"/>
    </source>
</evidence>
<sequence length="68" mass="7379">MATTILTQVGIKRVALSICPLNASSLVWVSASKLPTLFLSIKRMVSEVRYMSFRTLVTASAGTFDSDP</sequence>
<organism evidence="1 2">
    <name type="scientific">Pseudomonas syringae pv. maculicola</name>
    <dbReference type="NCBI Taxonomy" id="59511"/>
    <lineage>
        <taxon>Bacteria</taxon>
        <taxon>Pseudomonadati</taxon>
        <taxon>Pseudomonadota</taxon>
        <taxon>Gammaproteobacteria</taxon>
        <taxon>Pseudomonadales</taxon>
        <taxon>Pseudomonadaceae</taxon>
        <taxon>Pseudomonas</taxon>
    </lineage>
</organism>
<accession>A0A3M2X4I1</accession>
<name>A0A3M2X4I1_PSEYM</name>
<protein>
    <submittedName>
        <fullName evidence="1">Uncharacterized protein</fullName>
    </submittedName>
</protein>
<evidence type="ECO:0000313" key="1">
    <source>
        <dbReference type="EMBL" id="RML57958.1"/>
    </source>
</evidence>
<dbReference type="AlphaFoldDB" id="A0A3M2X4I1"/>
<dbReference type="EMBL" id="RBNL01003116">
    <property type="protein sequence ID" value="RML57958.1"/>
    <property type="molecule type" value="Genomic_DNA"/>
</dbReference>
<reference evidence="1 2" key="1">
    <citation type="submission" date="2018-08" db="EMBL/GenBank/DDBJ databases">
        <title>Recombination of ecologically and evolutionarily significant loci maintains genetic cohesion in the Pseudomonas syringae species complex.</title>
        <authorList>
            <person name="Dillon M."/>
            <person name="Thakur S."/>
            <person name="Almeida R.N.D."/>
            <person name="Weir B.S."/>
            <person name="Guttman D.S."/>
        </authorList>
    </citation>
    <scope>NUCLEOTIDE SEQUENCE [LARGE SCALE GENOMIC DNA]</scope>
    <source>
        <strain evidence="1 2">88_10</strain>
    </source>
</reference>
<dbReference type="Proteomes" id="UP000282378">
    <property type="component" value="Unassembled WGS sequence"/>
</dbReference>
<gene>
    <name evidence="1" type="ORF">APX70_02558</name>
</gene>
<comment type="caution">
    <text evidence="1">The sequence shown here is derived from an EMBL/GenBank/DDBJ whole genome shotgun (WGS) entry which is preliminary data.</text>
</comment>
<proteinExistence type="predicted"/>